<feature type="chain" id="PRO_5043055705" evidence="1">
    <location>
        <begin position="19"/>
        <end position="88"/>
    </location>
</feature>
<keyword evidence="3" id="KW-1185">Reference proteome</keyword>
<protein>
    <submittedName>
        <fullName evidence="2">Uncharacterized protein</fullName>
    </submittedName>
</protein>
<accession>A0AAN6RNJ2</accession>
<reference evidence="2" key="1">
    <citation type="journal article" date="2023" name="Mol. Phylogenet. Evol.">
        <title>Genome-scale phylogeny and comparative genomics of the fungal order Sordariales.</title>
        <authorList>
            <person name="Hensen N."/>
            <person name="Bonometti L."/>
            <person name="Westerberg I."/>
            <person name="Brannstrom I.O."/>
            <person name="Guillou S."/>
            <person name="Cros-Aarteil S."/>
            <person name="Calhoun S."/>
            <person name="Haridas S."/>
            <person name="Kuo A."/>
            <person name="Mondo S."/>
            <person name="Pangilinan J."/>
            <person name="Riley R."/>
            <person name="LaButti K."/>
            <person name="Andreopoulos B."/>
            <person name="Lipzen A."/>
            <person name="Chen C."/>
            <person name="Yan M."/>
            <person name="Daum C."/>
            <person name="Ng V."/>
            <person name="Clum A."/>
            <person name="Steindorff A."/>
            <person name="Ohm R.A."/>
            <person name="Martin F."/>
            <person name="Silar P."/>
            <person name="Natvig D.O."/>
            <person name="Lalanne C."/>
            <person name="Gautier V."/>
            <person name="Ament-Velasquez S.L."/>
            <person name="Kruys A."/>
            <person name="Hutchinson M.I."/>
            <person name="Powell A.J."/>
            <person name="Barry K."/>
            <person name="Miller A.N."/>
            <person name="Grigoriev I.V."/>
            <person name="Debuchy R."/>
            <person name="Gladieux P."/>
            <person name="Hiltunen Thoren M."/>
            <person name="Johannesson H."/>
        </authorList>
    </citation>
    <scope>NUCLEOTIDE SEQUENCE</scope>
    <source>
        <strain evidence="2">CBS 103.79</strain>
    </source>
</reference>
<evidence type="ECO:0000313" key="2">
    <source>
        <dbReference type="EMBL" id="KAK3897215.1"/>
    </source>
</evidence>
<evidence type="ECO:0000256" key="1">
    <source>
        <dbReference type="SAM" id="SignalP"/>
    </source>
</evidence>
<dbReference type="Proteomes" id="UP001303889">
    <property type="component" value="Unassembled WGS sequence"/>
</dbReference>
<proteinExistence type="predicted"/>
<reference evidence="2" key="2">
    <citation type="submission" date="2023-05" db="EMBL/GenBank/DDBJ databases">
        <authorList>
            <consortium name="Lawrence Berkeley National Laboratory"/>
            <person name="Steindorff A."/>
            <person name="Hensen N."/>
            <person name="Bonometti L."/>
            <person name="Westerberg I."/>
            <person name="Brannstrom I.O."/>
            <person name="Guillou S."/>
            <person name="Cros-Aarteil S."/>
            <person name="Calhoun S."/>
            <person name="Haridas S."/>
            <person name="Kuo A."/>
            <person name="Mondo S."/>
            <person name="Pangilinan J."/>
            <person name="Riley R."/>
            <person name="Labutti K."/>
            <person name="Andreopoulos B."/>
            <person name="Lipzen A."/>
            <person name="Chen C."/>
            <person name="Yanf M."/>
            <person name="Daum C."/>
            <person name="Ng V."/>
            <person name="Clum A."/>
            <person name="Ohm R."/>
            <person name="Martin F."/>
            <person name="Silar P."/>
            <person name="Natvig D."/>
            <person name="Lalanne C."/>
            <person name="Gautier V."/>
            <person name="Ament-Velasquez S.L."/>
            <person name="Kruys A."/>
            <person name="Hutchinson M.I."/>
            <person name="Powell A.J."/>
            <person name="Barry K."/>
            <person name="Miller A.N."/>
            <person name="Grigoriev I.V."/>
            <person name="Debuchy R."/>
            <person name="Gladieux P."/>
            <person name="Thoren M.H."/>
            <person name="Johannesson H."/>
        </authorList>
    </citation>
    <scope>NUCLEOTIDE SEQUENCE</scope>
    <source>
        <strain evidence="2">CBS 103.79</strain>
    </source>
</reference>
<dbReference type="AlphaFoldDB" id="A0AAN6RNJ2"/>
<name>A0AAN6RNJ2_9PEZI</name>
<evidence type="ECO:0000313" key="3">
    <source>
        <dbReference type="Proteomes" id="UP001303889"/>
    </source>
</evidence>
<feature type="signal peptide" evidence="1">
    <location>
        <begin position="1"/>
        <end position="18"/>
    </location>
</feature>
<comment type="caution">
    <text evidence="2">The sequence shown here is derived from an EMBL/GenBank/DDBJ whole genome shotgun (WGS) entry which is preliminary data.</text>
</comment>
<sequence>MKATFFLTMLGLAASAAANPVPGAEGQTLEQRACSGYAVDACQSSCNSYTANACKSTCGASNYNCISACQSSRLPRCKTCCLNSCSVC</sequence>
<gene>
    <name evidence="2" type="ORF">C8A05DRAFT_39241</name>
</gene>
<organism evidence="2 3">
    <name type="scientific">Staphylotrichum tortipilum</name>
    <dbReference type="NCBI Taxonomy" id="2831512"/>
    <lineage>
        <taxon>Eukaryota</taxon>
        <taxon>Fungi</taxon>
        <taxon>Dikarya</taxon>
        <taxon>Ascomycota</taxon>
        <taxon>Pezizomycotina</taxon>
        <taxon>Sordariomycetes</taxon>
        <taxon>Sordariomycetidae</taxon>
        <taxon>Sordariales</taxon>
        <taxon>Chaetomiaceae</taxon>
        <taxon>Staphylotrichum</taxon>
    </lineage>
</organism>
<dbReference type="EMBL" id="MU856232">
    <property type="protein sequence ID" value="KAK3897215.1"/>
    <property type="molecule type" value="Genomic_DNA"/>
</dbReference>
<keyword evidence="1" id="KW-0732">Signal</keyword>